<organism evidence="10 11">
    <name type="scientific">Coemansia spiralis</name>
    <dbReference type="NCBI Taxonomy" id="417178"/>
    <lineage>
        <taxon>Eukaryota</taxon>
        <taxon>Fungi</taxon>
        <taxon>Fungi incertae sedis</taxon>
        <taxon>Zoopagomycota</taxon>
        <taxon>Kickxellomycotina</taxon>
        <taxon>Kickxellomycetes</taxon>
        <taxon>Kickxellales</taxon>
        <taxon>Kickxellaceae</taxon>
        <taxon>Coemansia</taxon>
    </lineage>
</organism>
<evidence type="ECO:0000256" key="2">
    <source>
        <dbReference type="ARBA" id="ARBA00004574"/>
    </source>
</evidence>
<dbReference type="InterPro" id="IPR029156">
    <property type="entry name" value="CTC1"/>
</dbReference>
<evidence type="ECO:0000256" key="3">
    <source>
        <dbReference type="ARBA" id="ARBA00006332"/>
    </source>
</evidence>
<dbReference type="GO" id="GO:0045740">
    <property type="term" value="P:positive regulation of DNA replication"/>
    <property type="evidence" value="ECO:0007669"/>
    <property type="project" value="TreeGrafter"/>
</dbReference>
<dbReference type="EMBL" id="JANBTW010000036">
    <property type="protein sequence ID" value="KAJ2676851.1"/>
    <property type="molecule type" value="Genomic_DNA"/>
</dbReference>
<keyword evidence="5" id="KW-0158">Chromosome</keyword>
<evidence type="ECO:0000256" key="8">
    <source>
        <dbReference type="ARBA" id="ARBA00023242"/>
    </source>
</evidence>
<reference evidence="10" key="1">
    <citation type="submission" date="2022-07" db="EMBL/GenBank/DDBJ databases">
        <title>Phylogenomic reconstructions and comparative analyses of Kickxellomycotina fungi.</title>
        <authorList>
            <person name="Reynolds N.K."/>
            <person name="Stajich J.E."/>
            <person name="Barry K."/>
            <person name="Grigoriev I.V."/>
            <person name="Crous P."/>
            <person name="Smith M.E."/>
        </authorList>
    </citation>
    <scope>NUCLEOTIDE SEQUENCE</scope>
    <source>
        <strain evidence="10">NRRL 3115</strain>
    </source>
</reference>
<dbReference type="Pfam" id="PF15489">
    <property type="entry name" value="CTC1"/>
    <property type="match status" value="1"/>
</dbReference>
<evidence type="ECO:0000313" key="10">
    <source>
        <dbReference type="EMBL" id="KAJ2676851.1"/>
    </source>
</evidence>
<gene>
    <name evidence="10" type="ORF">GGI25_003386</name>
</gene>
<comment type="subcellular location">
    <subcellularLocation>
        <location evidence="2">Chromosome</location>
        <location evidence="2">Telomere</location>
    </subcellularLocation>
    <subcellularLocation>
        <location evidence="1">Nucleus</location>
    </subcellularLocation>
</comment>
<evidence type="ECO:0000256" key="4">
    <source>
        <dbReference type="ARBA" id="ARBA00016175"/>
    </source>
</evidence>
<proteinExistence type="inferred from homology"/>
<keyword evidence="6" id="KW-0779">Telomere</keyword>
<dbReference type="GO" id="GO:0003697">
    <property type="term" value="F:single-stranded DNA binding"/>
    <property type="evidence" value="ECO:0007669"/>
    <property type="project" value="InterPro"/>
</dbReference>
<evidence type="ECO:0000256" key="9">
    <source>
        <dbReference type="SAM" id="MobiDB-lite"/>
    </source>
</evidence>
<dbReference type="GO" id="GO:1990879">
    <property type="term" value="C:CST complex"/>
    <property type="evidence" value="ECO:0007669"/>
    <property type="project" value="TreeGrafter"/>
</dbReference>
<sequence>MDPSVLVRISSLSSLRRAMIATCPSAAANADAANAAHSEKATGTETYSRGVAPCGTVSFDSSGGCALLGTLRVAERAEKYAHHPFHIPAGSLVFTDAACQGFSLHSKGADKSDNGTVDEIRCQALCPQPSWFFSDIRVLLTHWRYITQPPALHGETSAAWAYIEILSSPVLLNKSIQTPKLDRPLSWWLKNQVYPELALEKQFLDRIKAAPPLSAGSAIQILEQHKRSEIKHANVIAYDTEDEEHERKAKRSRRHEDDNSDNKSVIGRVAAVSSLISTSYSDGTVKFLIEIEPTLSEANSTGGNVINKNNSEQSIVLVPVVFNGKQFLGLFASLCIGDSAYVTCLKPAALYTGDNLATIVFTTSASSEAFRIDDFDGLEDSQAYLASPSQLPFTQQSQRSLLALVASSNAIDDISSSTNGAILSEIIASNSTAAVEPSKAGSSLHIVSGDKHLLVNKGKLESYSGKITHVVDFVLGIYVIDDIHLLMLTFWPLLSPLLPLRKGTRVLLENVHVILLANSESYHWTWLDYVTLQSASLADSNTDEQRALVFGACARSSIRIIDFANNSIPSDLPCAFEGSLAAAVVSKTQGLAQMIEAIEAYWKLQKKFPYGPLNDNGEYGRVKGPAIALQTMDMALRLVGVADGRSGERSVQRNLCIEFLSHHKSCHADHVEFSTAARVVTLRQVIERFVGWQKQHEKPSSINPQNEPADIQMFIDKKNDSSKEEVQVVKVYPSGLQLDSIPLIGRIVISERGSIYLQDSSGRIKIQPSFKAKDQSQLIHQSLFPGQQNVGHVYAWKSWCFLIEKMDVVNTLDKNSKLSNLQAMPVTPSFSLVYTPVSDPLLICDDESFGSVNGLSSARVAQKKEQKAKSPVISSDEGFFQYFVFLAHSQTLQIRFAKVKDRGEKDTENEWFVEAVVVGEAFKVDGKLLHQQLHSIDLHKKWDIGTINEDNVFQCILSFRLKKLRALLEPGSAYAICIHNMTNNDNKVRISTGKSNIGSRTVTHVRLSTQDHIHPINITINGPTEGSKCVYGTVGSSSFLRIPELMAYAALNAVFDIVSPPTIYSVSNIHKLCVADNDMQIHAGNSVCVVGIISQRELIKTTTIASADRSHGISSKVAEQTAVAGQFENRIVLEDDTGRNKHDIVLYIKLTSIVHPVGLVPGSRIIVRNAILNVARTTRKAYLSANAGTCIQVVASAVASQYVSSNTFEGCTVDNDKGIAEIQFIGQLYTDRRFQHYRLLLQGCRLDCVSSIRITLVCADCAQLVCNMKCNCADKHHRLPNRSQPTTGTMQASINMMAQISDGSGMALLAISNAEDMCSLLPLAPVDLELLYRAAAHSLDGKLVWKRQRQRSQPSENTQAKEQQLSAESEASSVIRCATAAISKTALLRIEGTLQCAENSAERAAPWSIVKQPVRLGGQSLVVDKYPTATIAAHKVVRITAAEQSWIILENV</sequence>
<evidence type="ECO:0000256" key="5">
    <source>
        <dbReference type="ARBA" id="ARBA00022454"/>
    </source>
</evidence>
<evidence type="ECO:0000256" key="6">
    <source>
        <dbReference type="ARBA" id="ARBA00022895"/>
    </source>
</evidence>
<keyword evidence="7" id="KW-0238">DNA-binding</keyword>
<comment type="similarity">
    <text evidence="3">Belongs to the CTC1 family.</text>
</comment>
<evidence type="ECO:0000256" key="7">
    <source>
        <dbReference type="ARBA" id="ARBA00023125"/>
    </source>
</evidence>
<evidence type="ECO:0000313" key="11">
    <source>
        <dbReference type="Proteomes" id="UP001151518"/>
    </source>
</evidence>
<dbReference type="OrthoDB" id="2314520at2759"/>
<keyword evidence="8" id="KW-0539">Nucleus</keyword>
<accession>A0A9W8KYF3</accession>
<name>A0A9W8KYF3_9FUNG</name>
<dbReference type="InterPro" id="IPR042617">
    <property type="entry name" value="CTC1-like"/>
</dbReference>
<dbReference type="GO" id="GO:0010833">
    <property type="term" value="P:telomere maintenance via telomere lengthening"/>
    <property type="evidence" value="ECO:0007669"/>
    <property type="project" value="TreeGrafter"/>
</dbReference>
<dbReference type="GO" id="GO:0042162">
    <property type="term" value="F:telomeric DNA binding"/>
    <property type="evidence" value="ECO:0007669"/>
    <property type="project" value="TreeGrafter"/>
</dbReference>
<dbReference type="PANTHER" id="PTHR14865:SF2">
    <property type="entry name" value="CST COMPLEX SUBUNIT CTC1"/>
    <property type="match status" value="1"/>
</dbReference>
<feature type="region of interest" description="Disordered" evidence="9">
    <location>
        <begin position="240"/>
        <end position="262"/>
    </location>
</feature>
<evidence type="ECO:0000256" key="1">
    <source>
        <dbReference type="ARBA" id="ARBA00004123"/>
    </source>
</evidence>
<dbReference type="Proteomes" id="UP001151518">
    <property type="component" value="Unassembled WGS sequence"/>
</dbReference>
<dbReference type="PANTHER" id="PTHR14865">
    <property type="entry name" value="CST COMPLEX SUBUNIT CTC1"/>
    <property type="match status" value="1"/>
</dbReference>
<comment type="caution">
    <text evidence="10">The sequence shown here is derived from an EMBL/GenBank/DDBJ whole genome shotgun (WGS) entry which is preliminary data.</text>
</comment>
<protein>
    <recommendedName>
        <fullName evidence="4">CST complex subunit CTC1</fullName>
    </recommendedName>
</protein>